<feature type="domain" description="AsmA" evidence="2">
    <location>
        <begin position="198"/>
        <end position="547"/>
    </location>
</feature>
<dbReference type="Proteomes" id="UP000199758">
    <property type="component" value="Unassembled WGS sequence"/>
</dbReference>
<evidence type="ECO:0000313" key="3">
    <source>
        <dbReference type="EMBL" id="SHH14799.1"/>
    </source>
</evidence>
<reference evidence="3 4" key="1">
    <citation type="submission" date="2016-11" db="EMBL/GenBank/DDBJ databases">
        <authorList>
            <person name="Jaros S."/>
            <person name="Januszkiewicz K."/>
            <person name="Wedrychowicz H."/>
        </authorList>
    </citation>
    <scope>NUCLEOTIDE SEQUENCE [LARGE SCALE GENOMIC DNA]</scope>
    <source>
        <strain evidence="3 4">CGMCC 1.7049</strain>
    </source>
</reference>
<proteinExistence type="predicted"/>
<dbReference type="InterPro" id="IPR008023">
    <property type="entry name" value="DUF748"/>
</dbReference>
<protein>
    <recommendedName>
        <fullName evidence="2">AsmA domain-containing protein</fullName>
    </recommendedName>
</protein>
<evidence type="ECO:0000256" key="1">
    <source>
        <dbReference type="SAM" id="MobiDB-lite"/>
    </source>
</evidence>
<accession>A0A1M5QLZ7</accession>
<name>A0A1M5QLZ7_9GAMM</name>
<dbReference type="GO" id="GO:0005886">
    <property type="term" value="C:plasma membrane"/>
    <property type="evidence" value="ECO:0007669"/>
    <property type="project" value="TreeGrafter"/>
</dbReference>
<feature type="region of interest" description="Disordered" evidence="1">
    <location>
        <begin position="344"/>
        <end position="367"/>
    </location>
</feature>
<dbReference type="EMBL" id="FQWZ01000006">
    <property type="protein sequence ID" value="SHH14799.1"/>
    <property type="molecule type" value="Genomic_DNA"/>
</dbReference>
<dbReference type="OrthoDB" id="5749006at2"/>
<feature type="compositionally biased region" description="Pro residues" evidence="1">
    <location>
        <begin position="654"/>
        <end position="663"/>
    </location>
</feature>
<feature type="region of interest" description="Disordered" evidence="1">
    <location>
        <begin position="651"/>
        <end position="673"/>
    </location>
</feature>
<dbReference type="InterPro" id="IPR052894">
    <property type="entry name" value="AsmA-related"/>
</dbReference>
<dbReference type="InterPro" id="IPR007844">
    <property type="entry name" value="AsmA"/>
</dbReference>
<dbReference type="Pfam" id="PF05170">
    <property type="entry name" value="AsmA"/>
    <property type="match status" value="1"/>
</dbReference>
<dbReference type="STRING" id="490188.SAMN04488068_2689"/>
<dbReference type="GO" id="GO:0090313">
    <property type="term" value="P:regulation of protein targeting to membrane"/>
    <property type="evidence" value="ECO:0007669"/>
    <property type="project" value="TreeGrafter"/>
</dbReference>
<dbReference type="Pfam" id="PF05359">
    <property type="entry name" value="DUF748"/>
    <property type="match status" value="1"/>
</dbReference>
<evidence type="ECO:0000313" key="4">
    <source>
        <dbReference type="Proteomes" id="UP000199758"/>
    </source>
</evidence>
<feature type="compositionally biased region" description="Basic and acidic residues" evidence="1">
    <location>
        <begin position="664"/>
        <end position="673"/>
    </location>
</feature>
<dbReference type="AlphaFoldDB" id="A0A1M5QLZ7"/>
<sequence>MNRMTVGPRHRGRLRWLLVITAALLLALLWDWDWFRPLVERQASAALGRAVTLQRFDVELGRYPRLTADGLAVANPPDWPSDGHLLRVEHVAVRVDPWAWFNRRWRVVEIEIQRPDVDLVSGADGRSNYRLPVFTPDPSRAVNGPPDEPLTVDIGRLRVSDGHLRFVDPALKADFDLRFRTRPQPASDEDRFEAEADGRYAGSPITARFVGGSVLGLRDAQRPYPVDLRLRNGRTQVRLAGSLLDPLRFGGADLRLDFNGDNLADLYPLTGVPLPPSPPYQLTGRLDYADGRFRFREIAGRYGQSDIAGEASVAPERGGRRQVRIDAHSDRVVWRDLAGLIGGRPGQADVPDDTRAQHSARPASGKLLPDKPIALPRIRAADLDVHYRVDRIESQITPVDRLEGHLQIDDGLIRVRPLKLGVGKGSVVANIELDGRRDPIRTTADIDFRQLDFSRIVDKLSAFRGSGTVGGSARIDTVGNSMAAMLGAGNGELKLFMAGGDISALLVHLAGLDLGNSLISALGLPRRADLRCLVADFDLTHGRLDTRTLLADTTEANVIGSGSVNFASERIDYRIRTQPKRLNVGRLGAPIEISGDLRNPRVRPDTGALALRGGAAVVLGTLLTPLAALIPTIQLGLGQDNDCVALLRDLQQPGPAPASSPDPAPRKPVVDRR</sequence>
<dbReference type="PANTHER" id="PTHR30441:SF9">
    <property type="entry name" value="ASMA FAMILY PROTEIN YHJG"/>
    <property type="match status" value="1"/>
</dbReference>
<gene>
    <name evidence="3" type="ORF">SAMN04488068_2689</name>
</gene>
<evidence type="ECO:0000259" key="2">
    <source>
        <dbReference type="Pfam" id="PF05170"/>
    </source>
</evidence>
<organism evidence="3 4">
    <name type="scientific">Hydrocarboniphaga daqingensis</name>
    <dbReference type="NCBI Taxonomy" id="490188"/>
    <lineage>
        <taxon>Bacteria</taxon>
        <taxon>Pseudomonadati</taxon>
        <taxon>Pseudomonadota</taxon>
        <taxon>Gammaproteobacteria</taxon>
        <taxon>Nevskiales</taxon>
        <taxon>Nevskiaceae</taxon>
        <taxon>Hydrocarboniphaga</taxon>
    </lineage>
</organism>
<keyword evidence="4" id="KW-1185">Reference proteome</keyword>
<dbReference type="PANTHER" id="PTHR30441">
    <property type="entry name" value="DUF748 DOMAIN-CONTAINING PROTEIN"/>
    <property type="match status" value="1"/>
</dbReference>